<reference evidence="6 7" key="1">
    <citation type="submission" date="2017-06" db="EMBL/GenBank/DDBJ databases">
        <authorList>
            <consortium name="Pathogen Informatics"/>
        </authorList>
    </citation>
    <scope>NUCLEOTIDE SEQUENCE [LARGE SCALE GENOMIC DNA]</scope>
    <source>
        <strain evidence="6 7">NCTC11865</strain>
    </source>
</reference>
<dbReference type="SUPFAM" id="SSF46689">
    <property type="entry name" value="Homeodomain-like"/>
    <property type="match status" value="1"/>
</dbReference>
<feature type="DNA-binding region" description="H-T-H motif" evidence="4">
    <location>
        <begin position="40"/>
        <end position="59"/>
    </location>
</feature>
<evidence type="ECO:0000256" key="2">
    <source>
        <dbReference type="ARBA" id="ARBA00023125"/>
    </source>
</evidence>
<dbReference type="PANTHER" id="PTHR30055">
    <property type="entry name" value="HTH-TYPE TRANSCRIPTIONAL REGULATOR RUTR"/>
    <property type="match status" value="1"/>
</dbReference>
<dbReference type="InterPro" id="IPR001647">
    <property type="entry name" value="HTH_TetR"/>
</dbReference>
<dbReference type="Pfam" id="PF19344">
    <property type="entry name" value="TetR_C_32"/>
    <property type="match status" value="1"/>
</dbReference>
<dbReference type="PANTHER" id="PTHR30055:SF227">
    <property type="entry name" value="TRANSCRIPTIONAL REGULATORY PROTEIN (PROBABLY TETR-FAMILY)-RELATED"/>
    <property type="match status" value="1"/>
</dbReference>
<keyword evidence="3" id="KW-0804">Transcription</keyword>
<dbReference type="PROSITE" id="PS50977">
    <property type="entry name" value="HTH_TETR_2"/>
    <property type="match status" value="1"/>
</dbReference>
<evidence type="ECO:0000259" key="5">
    <source>
        <dbReference type="PROSITE" id="PS50977"/>
    </source>
</evidence>
<evidence type="ECO:0000313" key="6">
    <source>
        <dbReference type="EMBL" id="SNV32764.1"/>
    </source>
</evidence>
<keyword evidence="2 4" id="KW-0238">DNA-binding</keyword>
<dbReference type="GO" id="GO:0003700">
    <property type="term" value="F:DNA-binding transcription factor activity"/>
    <property type="evidence" value="ECO:0007669"/>
    <property type="project" value="TreeGrafter"/>
</dbReference>
<dbReference type="eggNOG" id="COG1309">
    <property type="taxonomic scope" value="Bacteria"/>
</dbReference>
<dbReference type="AlphaFoldDB" id="A0A239WGM8"/>
<evidence type="ECO:0000256" key="1">
    <source>
        <dbReference type="ARBA" id="ARBA00023015"/>
    </source>
</evidence>
<dbReference type="FunFam" id="1.10.10.60:FF:000141">
    <property type="entry name" value="TetR family transcriptional regulator"/>
    <property type="match status" value="1"/>
</dbReference>
<dbReference type="Gene3D" id="1.10.357.10">
    <property type="entry name" value="Tetracycline Repressor, domain 2"/>
    <property type="match status" value="1"/>
</dbReference>
<name>A0A239WGM8_9ACTN</name>
<dbReference type="EMBL" id="LT906441">
    <property type="protein sequence ID" value="SNV32764.1"/>
    <property type="molecule type" value="Genomic_DNA"/>
</dbReference>
<feature type="domain" description="HTH tetR-type" evidence="5">
    <location>
        <begin position="17"/>
        <end position="77"/>
    </location>
</feature>
<organism evidence="6 7">
    <name type="scientific">Cutibacterium granulosum</name>
    <dbReference type="NCBI Taxonomy" id="33011"/>
    <lineage>
        <taxon>Bacteria</taxon>
        <taxon>Bacillati</taxon>
        <taxon>Actinomycetota</taxon>
        <taxon>Actinomycetes</taxon>
        <taxon>Propionibacteriales</taxon>
        <taxon>Propionibacteriaceae</taxon>
        <taxon>Cutibacterium</taxon>
    </lineage>
</organism>
<dbReference type="KEGG" id="cgrn:4412665_00848"/>
<evidence type="ECO:0000256" key="3">
    <source>
        <dbReference type="ARBA" id="ARBA00023163"/>
    </source>
</evidence>
<accession>A0A239WGM8</accession>
<evidence type="ECO:0000313" key="7">
    <source>
        <dbReference type="Proteomes" id="UP000215332"/>
    </source>
</evidence>
<dbReference type="GO" id="GO:0000976">
    <property type="term" value="F:transcription cis-regulatory region binding"/>
    <property type="evidence" value="ECO:0007669"/>
    <property type="project" value="TreeGrafter"/>
</dbReference>
<dbReference type="InterPro" id="IPR036271">
    <property type="entry name" value="Tet_transcr_reg_TetR-rel_C_sf"/>
</dbReference>
<dbReference type="InterPro" id="IPR045823">
    <property type="entry name" value="TetR_C_32"/>
</dbReference>
<dbReference type="GO" id="GO:0045892">
    <property type="term" value="P:negative regulation of DNA-templated transcription"/>
    <property type="evidence" value="ECO:0007669"/>
    <property type="project" value="UniProtKB-ARBA"/>
</dbReference>
<dbReference type="InterPro" id="IPR009057">
    <property type="entry name" value="Homeodomain-like_sf"/>
</dbReference>
<dbReference type="SUPFAM" id="SSF48498">
    <property type="entry name" value="Tetracyclin repressor-like, C-terminal domain"/>
    <property type="match status" value="1"/>
</dbReference>
<evidence type="ECO:0000256" key="4">
    <source>
        <dbReference type="PROSITE-ProRule" id="PRU00335"/>
    </source>
</evidence>
<dbReference type="PRINTS" id="PR00455">
    <property type="entry name" value="HTHTETR"/>
</dbReference>
<keyword evidence="1" id="KW-0805">Transcription regulation</keyword>
<protein>
    <submittedName>
        <fullName evidence="6">Transcriptional regulator BetI</fullName>
    </submittedName>
</protein>
<gene>
    <name evidence="6" type="ORF">SAMEA4412665_00848</name>
</gene>
<dbReference type="Pfam" id="PF00440">
    <property type="entry name" value="TetR_N"/>
    <property type="match status" value="1"/>
</dbReference>
<dbReference type="InterPro" id="IPR050109">
    <property type="entry name" value="HTH-type_TetR-like_transc_reg"/>
</dbReference>
<sequence>MSDTSRQPAHRVRMTSAERREQLIEVATQVFASEGADRASVESIASRAGVSKPVIYEHFGSKDGLYAVVVDRHVRLLQDGLRCVLSKSRRGPRRIMEAAVMVLLDYIDEYPDGFRIISRDSPVGSSRGSYASILSDVASWVEGLIVDRFIDHGLDPTYASIYAQALTGMVGMTGLWWVEDRNPSKELVAAHLVDLALNGMARLSPEPHLIRSLDRVLPDASARS</sequence>
<proteinExistence type="predicted"/>
<dbReference type="Proteomes" id="UP000215332">
    <property type="component" value="Chromosome 1"/>
</dbReference>